<dbReference type="EMBL" id="QNUK01000158">
    <property type="protein sequence ID" value="KAF5899729.1"/>
    <property type="molecule type" value="Genomic_DNA"/>
</dbReference>
<sequence length="91" mass="10221">SCRAQVHCQSSHRHQPDTERESEEVLQGQEIQASGPEAQEDSRYPPAAHQARGGPHDQEDAKEVAYLLHAQICCQGLRLFLLNKRPIPGQR</sequence>
<feature type="non-terminal residue" evidence="2">
    <location>
        <position position="1"/>
    </location>
</feature>
<dbReference type="AlphaFoldDB" id="A0A8J4WZU3"/>
<evidence type="ECO:0000313" key="3">
    <source>
        <dbReference type="Proteomes" id="UP000727407"/>
    </source>
</evidence>
<feature type="non-terminal residue" evidence="2">
    <location>
        <position position="91"/>
    </location>
</feature>
<evidence type="ECO:0000256" key="1">
    <source>
        <dbReference type="SAM" id="MobiDB-lite"/>
    </source>
</evidence>
<reference evidence="2" key="1">
    <citation type="submission" date="2020-07" db="EMBL/GenBank/DDBJ databases">
        <title>Clarias magur genome sequencing, assembly and annotation.</title>
        <authorList>
            <person name="Kushwaha B."/>
            <person name="Kumar R."/>
            <person name="Das P."/>
            <person name="Joshi C.G."/>
            <person name="Kumar D."/>
            <person name="Nagpure N.S."/>
            <person name="Pandey M."/>
            <person name="Agarwal S."/>
            <person name="Srivastava S."/>
            <person name="Singh M."/>
            <person name="Sahoo L."/>
            <person name="Jayasankar P."/>
            <person name="Meher P.K."/>
            <person name="Koringa P.G."/>
            <person name="Iquebal M.A."/>
            <person name="Das S.P."/>
            <person name="Bit A."/>
            <person name="Patnaik S."/>
            <person name="Patel N."/>
            <person name="Shah T.M."/>
            <person name="Hinsu A."/>
            <person name="Jena J.K."/>
        </authorList>
    </citation>
    <scope>NUCLEOTIDE SEQUENCE</scope>
    <source>
        <strain evidence="2">CIFAMagur01</strain>
        <tissue evidence="2">Testis</tissue>
    </source>
</reference>
<evidence type="ECO:0000313" key="2">
    <source>
        <dbReference type="EMBL" id="KAF5899729.1"/>
    </source>
</evidence>
<proteinExistence type="predicted"/>
<name>A0A8J4WZU3_CLAMG</name>
<protein>
    <submittedName>
        <fullName evidence="2">Long chain base biosynthesis protein 1c</fullName>
    </submittedName>
</protein>
<accession>A0A8J4WZU3</accession>
<comment type="caution">
    <text evidence="2">The sequence shown here is derived from an EMBL/GenBank/DDBJ whole genome shotgun (WGS) entry which is preliminary data.</text>
</comment>
<gene>
    <name evidence="2" type="ORF">DAT39_010571</name>
</gene>
<keyword evidence="3" id="KW-1185">Reference proteome</keyword>
<feature type="region of interest" description="Disordered" evidence="1">
    <location>
        <begin position="1"/>
        <end position="59"/>
    </location>
</feature>
<dbReference type="Proteomes" id="UP000727407">
    <property type="component" value="Unassembled WGS sequence"/>
</dbReference>
<organism evidence="2 3">
    <name type="scientific">Clarias magur</name>
    <name type="common">Asian catfish</name>
    <name type="synonym">Macropteronotus magur</name>
    <dbReference type="NCBI Taxonomy" id="1594786"/>
    <lineage>
        <taxon>Eukaryota</taxon>
        <taxon>Metazoa</taxon>
        <taxon>Chordata</taxon>
        <taxon>Craniata</taxon>
        <taxon>Vertebrata</taxon>
        <taxon>Euteleostomi</taxon>
        <taxon>Actinopterygii</taxon>
        <taxon>Neopterygii</taxon>
        <taxon>Teleostei</taxon>
        <taxon>Ostariophysi</taxon>
        <taxon>Siluriformes</taxon>
        <taxon>Clariidae</taxon>
        <taxon>Clarias</taxon>
    </lineage>
</organism>